<evidence type="ECO:0000313" key="11">
    <source>
        <dbReference type="EMBL" id="EMA25430.1"/>
    </source>
</evidence>
<dbReference type="Gene3D" id="3.40.50.150">
    <property type="entry name" value="Vaccinia Virus protein VP39"/>
    <property type="match status" value="2"/>
</dbReference>
<evidence type="ECO:0000256" key="4">
    <source>
        <dbReference type="ARBA" id="ARBA00022691"/>
    </source>
</evidence>
<dbReference type="GO" id="GO:0009307">
    <property type="term" value="P:DNA restriction-modification system"/>
    <property type="evidence" value="ECO:0007669"/>
    <property type="project" value="UniProtKB-KW"/>
</dbReference>
<dbReference type="InterPro" id="IPR002052">
    <property type="entry name" value="DNA_methylase_N6_adenine_CS"/>
</dbReference>
<evidence type="ECO:0000256" key="8">
    <source>
        <dbReference type="SAM" id="MobiDB-lite"/>
    </source>
</evidence>
<evidence type="ECO:0000256" key="6">
    <source>
        <dbReference type="ARBA" id="ARBA00023125"/>
    </source>
</evidence>
<keyword evidence="12" id="KW-1185">Reference proteome</keyword>
<dbReference type="Pfam" id="PF12950">
    <property type="entry name" value="TaqI_C"/>
    <property type="match status" value="1"/>
</dbReference>
<sequence length="1487" mass="170018">MPDRPYNNSELFLEDFLDDEVPQLPEWDCDDAATDVYESLHELYENEYQDGYAENYDNEEDNLDKWIEEVLDRLGYDYLGETGLPGAPGSVDRVLFSTETARKDSVMPRASNDYETVYGNATTILEAKQWGADFDQKFSEDRNYFNAGNQIKYYLSHVPPESIEWGILTNGRHWRLYGTKDYQTHIFYEIDLINVLESDDLKEFKYFFCFFRPDAFTTTADGQSFLDGVYEESANAARDIGTDLQDNVFQALATLGEGFIDTNDLEIQHDGRIDPDSLNIDIPDEETFTLQDLKEQSLVLLYRLMFAFYAESRGLLQPDSAENQRTYRVELSILKLRDDIIECGDTPDTAANTYLSESTTQWARLDTFFRIIDQGKSSIGMTAYDGGLFDRGEHAFLNSHSISNKHLAKVIYLLSTTEQDGRYERVNYAGLGTRHLGSIYEGLLEHQFEVADEPRIAVKEDGFEEWKSASEVLNTDSDDTDDTSDTDDADDESLSDRIATAGVDAVDWVKEGDLYVVNDKGERKATGSFYTPDYVVEYIVRETVDPRIEDIHDALDSEDYERGTPEYAREFRNRVLDLTIVDPAMGSGHFLTETTTYLAQQIVEVVREADELVVEEVEGFGTVETRADGGDTTALTPADTDSMPDADSGNGNGNGESKFEENQIRRDIAKECIYGVDVNPMAVELAKLSMWLETLAANQPLAFLDHHLRTGNSLIGADIEAVDGIDAGEDLDDEQTDWSRWEERREDIIDDVMDLFGDLLEVPNETLDDAQEMKRIYYEDIQKNPKYRRLKQIANVHAAEQIELDWSRESAFEQHSGLPGGAYEYMAEVLEDDELWGGEPDEDDVTAVTDKSWFRAAQNLSDEERFFHWKVEFPEVFFDEDGEKLPDAGFDVMLGNPPYIPTEEIPDRQKTYLTTRFSDILHRKYDLSVPFLQQCYDHTHNGGYVGMITPVSWETGSNYEPFRSHNFGEDGDVGIQQVINLPFDVFEDAYVDTTICLFTSGEVPEEFRVKEFPKRYEIQNADEIGEGLEAIDYEHLRDDPATKVYVLGSIYDLMSKYGSDDYDTIGDVTDSTQGPVESHYDYSQTKEDDSQLLYRDLDVYRYSLSVTDERYIYMDEDDSDRDYYTTPRVLIRRLVSRDDRLMAMYETDDYVVKKDLNPFLRDSATESLQYLLAQLNSALHSYLYINQSSLALKDDFRQTTLTDLRELPYRSLDVDTDADHDPDLPNDIEDKIDDAVTTGSDTATDAILKKTDEKLDDDDDFVHDVIATLVERVIDTKALHSEINTHMLTYFGEDLRKENLDSPEDYTRLADLSEYQPPTKKSDLLTANTSDDGYETIEITGGSIEEAGLKLKLNVDIRAREHSDDDYDYHDDITAATFLNSDDDLDKLLRAFLPEVLDGVEYGYAEYRDYATGSRSTLEDRVKDIRLPDASDVSDDVARFLNRKEEAQRLSNEISRCDDLIDRIVYQLYDLSNEQITQVEERLKSDG</sequence>
<dbReference type="PANTHER" id="PTHR33841:SF1">
    <property type="entry name" value="DNA METHYLTRANSFERASE A"/>
    <property type="match status" value="1"/>
</dbReference>
<feature type="compositionally biased region" description="Acidic residues" evidence="8">
    <location>
        <begin position="476"/>
        <end position="492"/>
    </location>
</feature>
<keyword evidence="3" id="KW-0808">Transferase</keyword>
<dbReference type="PATRIC" id="fig|662475.6.peg.494"/>
<dbReference type="PRINTS" id="PR00507">
    <property type="entry name" value="N12N6MTFRASE"/>
</dbReference>
<dbReference type="GO" id="GO:0032259">
    <property type="term" value="P:methylation"/>
    <property type="evidence" value="ECO:0007669"/>
    <property type="project" value="UniProtKB-KW"/>
</dbReference>
<evidence type="ECO:0000256" key="1">
    <source>
        <dbReference type="ARBA" id="ARBA00011900"/>
    </source>
</evidence>
<evidence type="ECO:0000259" key="9">
    <source>
        <dbReference type="Pfam" id="PF07669"/>
    </source>
</evidence>
<feature type="region of interest" description="Disordered" evidence="8">
    <location>
        <begin position="624"/>
        <end position="660"/>
    </location>
</feature>
<gene>
    <name evidence="11" type="ORF">C435_02517</name>
</gene>
<accession>M0L092</accession>
<dbReference type="EC" id="2.1.1.72" evidence="1"/>
<dbReference type="SUPFAM" id="SSF53335">
    <property type="entry name" value="S-adenosyl-L-methionine-dependent methyltransferases"/>
    <property type="match status" value="1"/>
</dbReference>
<feature type="domain" description="Type II methyltransferase M.TaqI-like" evidence="9">
    <location>
        <begin position="671"/>
        <end position="965"/>
    </location>
</feature>
<evidence type="ECO:0000256" key="7">
    <source>
        <dbReference type="ARBA" id="ARBA00047942"/>
    </source>
</evidence>
<keyword evidence="6" id="KW-0238">DNA-binding</keyword>
<dbReference type="InterPro" id="IPR011639">
    <property type="entry name" value="MethylTrfase_TaqI-like_dom"/>
</dbReference>
<dbReference type="InterPro" id="IPR025931">
    <property type="entry name" value="TaqI_C"/>
</dbReference>
<organism evidence="11 12">
    <name type="scientific">Haloarcula marismortui ATCC 33799</name>
    <dbReference type="NCBI Taxonomy" id="662475"/>
    <lineage>
        <taxon>Archaea</taxon>
        <taxon>Methanobacteriati</taxon>
        <taxon>Methanobacteriota</taxon>
        <taxon>Stenosarchaea group</taxon>
        <taxon>Halobacteria</taxon>
        <taxon>Halobacteriales</taxon>
        <taxon>Haloarculaceae</taxon>
        <taxon>Haloarcula</taxon>
    </lineage>
</organism>
<evidence type="ECO:0000256" key="3">
    <source>
        <dbReference type="ARBA" id="ARBA00022679"/>
    </source>
</evidence>
<comment type="caution">
    <text evidence="11">The sequence shown here is derived from an EMBL/GenBank/DDBJ whole genome shotgun (WGS) entry which is preliminary data.</text>
</comment>
<evidence type="ECO:0000313" key="12">
    <source>
        <dbReference type="Proteomes" id="UP000011687"/>
    </source>
</evidence>
<dbReference type="GO" id="GO:0003677">
    <property type="term" value="F:DNA binding"/>
    <property type="evidence" value="ECO:0007669"/>
    <property type="project" value="UniProtKB-KW"/>
</dbReference>
<name>M0L092_9EURY</name>
<feature type="domain" description="TaqI-like C-terminal specificity" evidence="10">
    <location>
        <begin position="1098"/>
        <end position="1208"/>
    </location>
</feature>
<protein>
    <recommendedName>
        <fullName evidence="1">site-specific DNA-methyltransferase (adenine-specific)</fullName>
        <ecNumber evidence="1">2.1.1.72</ecNumber>
    </recommendedName>
</protein>
<keyword evidence="5" id="KW-0680">Restriction system</keyword>
<dbReference type="Proteomes" id="UP000011687">
    <property type="component" value="Unassembled WGS sequence"/>
</dbReference>
<dbReference type="PROSITE" id="PS00092">
    <property type="entry name" value="N6_MTASE"/>
    <property type="match status" value="1"/>
</dbReference>
<comment type="catalytic activity">
    <reaction evidence="7">
        <text>a 2'-deoxyadenosine in DNA + S-adenosyl-L-methionine = an N(6)-methyl-2'-deoxyadenosine in DNA + S-adenosyl-L-homocysteine + H(+)</text>
        <dbReference type="Rhea" id="RHEA:15197"/>
        <dbReference type="Rhea" id="RHEA-COMP:12418"/>
        <dbReference type="Rhea" id="RHEA-COMP:12419"/>
        <dbReference type="ChEBI" id="CHEBI:15378"/>
        <dbReference type="ChEBI" id="CHEBI:57856"/>
        <dbReference type="ChEBI" id="CHEBI:59789"/>
        <dbReference type="ChEBI" id="CHEBI:90615"/>
        <dbReference type="ChEBI" id="CHEBI:90616"/>
        <dbReference type="EC" id="2.1.1.72"/>
    </reaction>
</comment>
<evidence type="ECO:0000256" key="2">
    <source>
        <dbReference type="ARBA" id="ARBA00022603"/>
    </source>
</evidence>
<evidence type="ECO:0000259" key="10">
    <source>
        <dbReference type="Pfam" id="PF12950"/>
    </source>
</evidence>
<reference evidence="11 12" key="1">
    <citation type="journal article" date="2014" name="PLoS Genet.">
        <title>Phylogenetically driven sequencing of extremely halophilic archaea reveals strategies for static and dynamic osmo-response.</title>
        <authorList>
            <person name="Becker E.A."/>
            <person name="Seitzer P.M."/>
            <person name="Tritt A."/>
            <person name="Larsen D."/>
            <person name="Krusor M."/>
            <person name="Yao A.I."/>
            <person name="Wu D."/>
            <person name="Madern D."/>
            <person name="Eisen J.A."/>
            <person name="Darling A.E."/>
            <person name="Facciotti M.T."/>
        </authorList>
    </citation>
    <scope>NUCLEOTIDE SEQUENCE [LARGE SCALE GENOMIC DNA]</scope>
    <source>
        <strain evidence="11 12">ATCC 33799</strain>
    </source>
</reference>
<dbReference type="RefSeq" id="WP_007187958.1">
    <property type="nucleotide sequence ID" value="NZ_AOLS01000011.1"/>
</dbReference>
<feature type="region of interest" description="Disordered" evidence="8">
    <location>
        <begin position="469"/>
        <end position="492"/>
    </location>
</feature>
<keyword evidence="4" id="KW-0949">S-adenosyl-L-methionine</keyword>
<dbReference type="Pfam" id="PF07669">
    <property type="entry name" value="Eco57I"/>
    <property type="match status" value="1"/>
</dbReference>
<proteinExistence type="predicted"/>
<dbReference type="InterPro" id="IPR029063">
    <property type="entry name" value="SAM-dependent_MTases_sf"/>
</dbReference>
<keyword evidence="2" id="KW-0489">Methyltransferase</keyword>
<dbReference type="GO" id="GO:0009007">
    <property type="term" value="F:site-specific DNA-methyltransferase (adenine-specific) activity"/>
    <property type="evidence" value="ECO:0007669"/>
    <property type="project" value="UniProtKB-EC"/>
</dbReference>
<dbReference type="EMBL" id="AOLS01000011">
    <property type="protein sequence ID" value="EMA25430.1"/>
    <property type="molecule type" value="Genomic_DNA"/>
</dbReference>
<dbReference type="PANTHER" id="PTHR33841">
    <property type="entry name" value="DNA METHYLTRANSFERASE YEEA-RELATED"/>
    <property type="match status" value="1"/>
</dbReference>
<dbReference type="InterPro" id="IPR050953">
    <property type="entry name" value="N4_N6_ade-DNA_methylase"/>
</dbReference>
<evidence type="ECO:0000256" key="5">
    <source>
        <dbReference type="ARBA" id="ARBA00022747"/>
    </source>
</evidence>